<dbReference type="Proteomes" id="UP000326678">
    <property type="component" value="Chromosome Gxm2"/>
</dbReference>
<reference evidence="1 2" key="1">
    <citation type="submission" date="2019-10" db="EMBL/GenBank/DDBJ databases">
        <title>Genomic and transcriptomic insights into the perfect genentic adaptation of a filamentous nitrogen-fixing cyanobacterium to rice fields.</title>
        <authorList>
            <person name="Chen Z."/>
        </authorList>
    </citation>
    <scope>NUCLEOTIDE SEQUENCE [LARGE SCALE GENOMIC DNA]</scope>
    <source>
        <strain evidence="1">CCNUC1</strain>
    </source>
</reference>
<organism evidence="1 2">
    <name type="scientific">Nostoc sphaeroides CCNUC1</name>
    <dbReference type="NCBI Taxonomy" id="2653204"/>
    <lineage>
        <taxon>Bacteria</taxon>
        <taxon>Bacillati</taxon>
        <taxon>Cyanobacteriota</taxon>
        <taxon>Cyanophyceae</taxon>
        <taxon>Nostocales</taxon>
        <taxon>Nostocaceae</taxon>
        <taxon>Nostoc</taxon>
    </lineage>
</organism>
<accession>A0A5P8WFB3</accession>
<sequence length="40" mass="4439">MGVCVFNSRFLELLEEFASNSANILARPLSEIKSASSFLF</sequence>
<gene>
    <name evidence="1" type="ORF">GXM_09009</name>
</gene>
<dbReference type="EMBL" id="CP045227">
    <property type="protein sequence ID" value="QFS51515.1"/>
    <property type="molecule type" value="Genomic_DNA"/>
</dbReference>
<evidence type="ECO:0000313" key="2">
    <source>
        <dbReference type="Proteomes" id="UP000326678"/>
    </source>
</evidence>
<dbReference type="KEGG" id="nsh:GXM_09009"/>
<proteinExistence type="predicted"/>
<evidence type="ECO:0000313" key="1">
    <source>
        <dbReference type="EMBL" id="QFS51515.1"/>
    </source>
</evidence>
<name>A0A5P8WFB3_9NOSO</name>
<dbReference type="AlphaFoldDB" id="A0A5P8WFB3"/>
<protein>
    <submittedName>
        <fullName evidence="1">Uncharacterized protein</fullName>
    </submittedName>
</protein>
<keyword evidence="2" id="KW-1185">Reference proteome</keyword>